<dbReference type="EMBL" id="FP929094">
    <property type="protein sequence ID" value="CBX92919.1"/>
    <property type="molecule type" value="Genomic_DNA"/>
</dbReference>
<feature type="domain" description="Borealin N-terminal" evidence="1">
    <location>
        <begin position="3"/>
        <end position="45"/>
    </location>
</feature>
<keyword evidence="3" id="KW-1185">Reference proteome</keyword>
<dbReference type="Pfam" id="PF10444">
    <property type="entry name" value="Nbl1_Borealin_N"/>
    <property type="match status" value="1"/>
</dbReference>
<sequence>MPVEARKEKLGVQCEAQCASLSSHLERRVNRISPTKRQTVVKDILNIPIPSWRPVARR</sequence>
<dbReference type="InterPro" id="IPR018851">
    <property type="entry name" value="Borealin_N"/>
</dbReference>
<dbReference type="InParanoid" id="E4ZMQ0"/>
<dbReference type="HOGENOM" id="CLU_2979532_0_0_1"/>
<evidence type="ECO:0000259" key="1">
    <source>
        <dbReference type="Pfam" id="PF10444"/>
    </source>
</evidence>
<dbReference type="OrthoDB" id="2392550at2759"/>
<dbReference type="AlphaFoldDB" id="E4ZMQ0"/>
<protein>
    <submittedName>
        <fullName evidence="2">Predicted protein</fullName>
    </submittedName>
</protein>
<reference evidence="3" key="1">
    <citation type="journal article" date="2011" name="Nat. Commun.">
        <title>Effector diversification within compartments of the Leptosphaeria maculans genome affected by Repeat-Induced Point mutations.</title>
        <authorList>
            <person name="Rouxel T."/>
            <person name="Grandaubert J."/>
            <person name="Hane J.K."/>
            <person name="Hoede C."/>
            <person name="van de Wouw A.P."/>
            <person name="Couloux A."/>
            <person name="Dominguez V."/>
            <person name="Anthouard V."/>
            <person name="Bally P."/>
            <person name="Bourras S."/>
            <person name="Cozijnsen A.J."/>
            <person name="Ciuffetti L.M."/>
            <person name="Degrave A."/>
            <person name="Dilmaghani A."/>
            <person name="Duret L."/>
            <person name="Fudal I."/>
            <person name="Goodwin S.B."/>
            <person name="Gout L."/>
            <person name="Glaser N."/>
            <person name="Linglin J."/>
            <person name="Kema G.H.J."/>
            <person name="Lapalu N."/>
            <person name="Lawrence C.B."/>
            <person name="May K."/>
            <person name="Meyer M."/>
            <person name="Ollivier B."/>
            <person name="Poulain J."/>
            <person name="Schoch C.L."/>
            <person name="Simon A."/>
            <person name="Spatafora J.W."/>
            <person name="Stachowiak A."/>
            <person name="Turgeon B.G."/>
            <person name="Tyler B.M."/>
            <person name="Vincent D."/>
            <person name="Weissenbach J."/>
            <person name="Amselem J."/>
            <person name="Quesneville H."/>
            <person name="Oliver R.P."/>
            <person name="Wincker P."/>
            <person name="Balesdent M.-H."/>
            <person name="Howlett B.J."/>
        </authorList>
    </citation>
    <scope>NUCLEOTIDE SEQUENCE [LARGE SCALE GENOMIC DNA]</scope>
    <source>
        <strain evidence="3">JN3 / isolate v23.1.3 / race Av1-4-5-6-7-8</strain>
    </source>
</reference>
<evidence type="ECO:0000313" key="2">
    <source>
        <dbReference type="EMBL" id="CBX92919.1"/>
    </source>
</evidence>
<dbReference type="Proteomes" id="UP000002668">
    <property type="component" value="Genome"/>
</dbReference>
<gene>
    <name evidence="2" type="ORF">LEMA_uP056250.1</name>
</gene>
<evidence type="ECO:0000313" key="3">
    <source>
        <dbReference type="Proteomes" id="UP000002668"/>
    </source>
</evidence>
<accession>E4ZMQ0</accession>
<proteinExistence type="predicted"/>
<name>E4ZMQ0_LEPMJ</name>
<organism evidence="3">
    <name type="scientific">Leptosphaeria maculans (strain JN3 / isolate v23.1.3 / race Av1-4-5-6-7-8)</name>
    <name type="common">Blackleg fungus</name>
    <name type="synonym">Phoma lingam</name>
    <dbReference type="NCBI Taxonomy" id="985895"/>
    <lineage>
        <taxon>Eukaryota</taxon>
        <taxon>Fungi</taxon>
        <taxon>Dikarya</taxon>
        <taxon>Ascomycota</taxon>
        <taxon>Pezizomycotina</taxon>
        <taxon>Dothideomycetes</taxon>
        <taxon>Pleosporomycetidae</taxon>
        <taxon>Pleosporales</taxon>
        <taxon>Pleosporineae</taxon>
        <taxon>Leptosphaeriaceae</taxon>
        <taxon>Plenodomus</taxon>
        <taxon>Plenodomus lingam/Leptosphaeria maculans species complex</taxon>
    </lineage>
</organism>
<dbReference type="VEuPathDB" id="FungiDB:LEMA_uP056250.1"/>